<feature type="domain" description="Fido" evidence="1">
    <location>
        <begin position="4"/>
        <end position="125"/>
    </location>
</feature>
<dbReference type="PANTHER" id="PTHR39426:SF1">
    <property type="entry name" value="HOMOLOGY TO DEATH-ON-CURING PROTEIN OF PHAGE P1"/>
    <property type="match status" value="1"/>
</dbReference>
<dbReference type="InterPro" id="IPR003812">
    <property type="entry name" value="Fido"/>
</dbReference>
<organism evidence="2 3">
    <name type="scientific">Lactiplantibacillus mudanjiangensis</name>
    <dbReference type="NCBI Taxonomy" id="1296538"/>
    <lineage>
        <taxon>Bacteria</taxon>
        <taxon>Bacillati</taxon>
        <taxon>Bacillota</taxon>
        <taxon>Bacilli</taxon>
        <taxon>Lactobacillales</taxon>
        <taxon>Lactobacillaceae</taxon>
        <taxon>Lactiplantibacillus</taxon>
    </lineage>
</organism>
<evidence type="ECO:0000259" key="1">
    <source>
        <dbReference type="PROSITE" id="PS51459"/>
    </source>
</evidence>
<dbReference type="PANTHER" id="PTHR39426">
    <property type="entry name" value="HOMOLOGY TO DEATH-ON-CURING PROTEIN OF PHAGE P1"/>
    <property type="match status" value="1"/>
</dbReference>
<accession>A0A660E1J5</accession>
<dbReference type="PROSITE" id="PS51459">
    <property type="entry name" value="FIDO"/>
    <property type="match status" value="1"/>
</dbReference>
<dbReference type="InterPro" id="IPR006440">
    <property type="entry name" value="Doc"/>
</dbReference>
<evidence type="ECO:0000313" key="3">
    <source>
        <dbReference type="Proteomes" id="UP000289996"/>
    </source>
</evidence>
<protein>
    <submittedName>
        <fullName evidence="2">Death-on-curing protein [Lactobacillus acidophilus]</fullName>
    </submittedName>
</protein>
<dbReference type="NCBIfam" id="TIGR01550">
    <property type="entry name" value="DOC_P1"/>
    <property type="match status" value="1"/>
</dbReference>
<dbReference type="EMBL" id="UYIG01000141">
    <property type="protein sequence ID" value="VDG29598.1"/>
    <property type="molecule type" value="Genomic_DNA"/>
</dbReference>
<dbReference type="AlphaFoldDB" id="A0A660E1J5"/>
<sequence>MEYLNAEQLLAINFAVLNEHDEQSRVQNLGGLKSIEALPKQSFFDADAYPEVNQKLGIVFIKIINLHPFADGNKRTAVIALMQMAKRNGYRLTYTNQQIADIALNIAKKQDKDIEYKQVYEDIGQHLVKC</sequence>
<dbReference type="SUPFAM" id="SSF140931">
    <property type="entry name" value="Fic-like"/>
    <property type="match status" value="1"/>
</dbReference>
<keyword evidence="3" id="KW-1185">Reference proteome</keyword>
<dbReference type="Gene3D" id="1.20.120.1870">
    <property type="entry name" value="Fic/DOC protein, Fido domain"/>
    <property type="match status" value="1"/>
</dbReference>
<dbReference type="Pfam" id="PF02661">
    <property type="entry name" value="Fic"/>
    <property type="match status" value="1"/>
</dbReference>
<gene>
    <name evidence="2" type="ORF">MUDAN_MDHGFNIF_01159</name>
</gene>
<dbReference type="RefSeq" id="WP_130845209.1">
    <property type="nucleotide sequence ID" value="NZ_BJDY01000004.1"/>
</dbReference>
<dbReference type="GO" id="GO:0016301">
    <property type="term" value="F:kinase activity"/>
    <property type="evidence" value="ECO:0007669"/>
    <property type="project" value="InterPro"/>
</dbReference>
<dbReference type="OrthoDB" id="9802752at2"/>
<evidence type="ECO:0000313" key="2">
    <source>
        <dbReference type="EMBL" id="VDG29598.1"/>
    </source>
</evidence>
<name>A0A660E1J5_9LACO</name>
<proteinExistence type="predicted"/>
<reference evidence="2 3" key="1">
    <citation type="submission" date="2018-11" db="EMBL/GenBank/DDBJ databases">
        <authorList>
            <person name="Wuyts S."/>
        </authorList>
    </citation>
    <scope>NUCLEOTIDE SEQUENCE [LARGE SCALE GENOMIC DNA]</scope>
    <source>
        <strain evidence="2">Lactobacillus mudanjiangensis AMBF249</strain>
    </source>
</reference>
<dbReference type="InterPro" id="IPR053737">
    <property type="entry name" value="Type_II_TA_Toxin"/>
</dbReference>
<dbReference type="InterPro" id="IPR036597">
    <property type="entry name" value="Fido-like_dom_sf"/>
</dbReference>
<dbReference type="Proteomes" id="UP000289996">
    <property type="component" value="Unassembled WGS sequence"/>
</dbReference>